<organism evidence="3">
    <name type="scientific">Spathaspora passalidarum (strain NRRL Y-27907 / 11-Y1)</name>
    <dbReference type="NCBI Taxonomy" id="619300"/>
    <lineage>
        <taxon>Eukaryota</taxon>
        <taxon>Fungi</taxon>
        <taxon>Dikarya</taxon>
        <taxon>Ascomycota</taxon>
        <taxon>Saccharomycotina</taxon>
        <taxon>Pichiomycetes</taxon>
        <taxon>Debaryomycetaceae</taxon>
        <taxon>Spathaspora</taxon>
    </lineage>
</organism>
<dbReference type="InParanoid" id="G3AHA6"/>
<reference evidence="2 3" key="1">
    <citation type="journal article" date="2011" name="Proc. Natl. Acad. Sci. U.S.A.">
        <title>Comparative genomics of xylose-fermenting fungi for enhanced biofuel production.</title>
        <authorList>
            <person name="Wohlbach D.J."/>
            <person name="Kuo A."/>
            <person name="Sato T.K."/>
            <person name="Potts K.M."/>
            <person name="Salamov A.A."/>
            <person name="LaButti K.M."/>
            <person name="Sun H."/>
            <person name="Clum A."/>
            <person name="Pangilinan J.L."/>
            <person name="Lindquist E.A."/>
            <person name="Lucas S."/>
            <person name="Lapidus A."/>
            <person name="Jin M."/>
            <person name="Gunawan C."/>
            <person name="Balan V."/>
            <person name="Dale B.E."/>
            <person name="Jeffries T.W."/>
            <person name="Zinkel R."/>
            <person name="Barry K.W."/>
            <person name="Grigoriev I.V."/>
            <person name="Gasch A.P."/>
        </authorList>
    </citation>
    <scope>NUCLEOTIDE SEQUENCE [LARGE SCALE GENOMIC DNA]</scope>
    <source>
        <strain evidence="3">NRRL Y-27907 / 11-Y1</strain>
    </source>
</reference>
<proteinExistence type="predicted"/>
<evidence type="ECO:0000256" key="1">
    <source>
        <dbReference type="SAM" id="Phobius"/>
    </source>
</evidence>
<dbReference type="GeneID" id="18872595"/>
<sequence length="110" mass="12935">MNRILSTRTTTLPRTIRNYSVRIPQQESIPQNKPRLSQFTTAMTHTFLFAGIAYMGLQAIWLHLEYEQAEGDLTAKSKSLEEKIQSIVDSKKEELIQVQQTNSKRWYKFW</sequence>
<name>G3AHA6_SPAPN</name>
<dbReference type="KEGG" id="spaa:SPAPADRAFT_58761"/>
<protein>
    <submittedName>
        <fullName evidence="2">Uncharacterized protein</fullName>
    </submittedName>
</protein>
<dbReference type="HOGENOM" id="CLU_169796_0_0_1"/>
<keyword evidence="3" id="KW-1185">Reference proteome</keyword>
<gene>
    <name evidence="2" type="ORF">SPAPADRAFT_58761</name>
</gene>
<feature type="transmembrane region" description="Helical" evidence="1">
    <location>
        <begin position="42"/>
        <end position="64"/>
    </location>
</feature>
<evidence type="ECO:0000313" key="2">
    <source>
        <dbReference type="EMBL" id="EGW35536.1"/>
    </source>
</evidence>
<dbReference type="Proteomes" id="UP000000709">
    <property type="component" value="Unassembled WGS sequence"/>
</dbReference>
<dbReference type="AlphaFoldDB" id="G3AHA6"/>
<keyword evidence="1" id="KW-1133">Transmembrane helix</keyword>
<keyword evidence="1" id="KW-0812">Transmembrane</keyword>
<accession>G3AHA6</accession>
<dbReference type="RefSeq" id="XP_007372948.1">
    <property type="nucleotide sequence ID" value="XM_007372886.1"/>
</dbReference>
<dbReference type="OMA" id="KWPIANT"/>
<evidence type="ECO:0000313" key="3">
    <source>
        <dbReference type="Proteomes" id="UP000000709"/>
    </source>
</evidence>
<dbReference type="eggNOG" id="ENOG502RQDY">
    <property type="taxonomic scope" value="Eukaryota"/>
</dbReference>
<dbReference type="OrthoDB" id="4010196at2759"/>
<keyword evidence="1" id="KW-0472">Membrane</keyword>
<dbReference type="EMBL" id="GL996499">
    <property type="protein sequence ID" value="EGW35536.1"/>
    <property type="molecule type" value="Genomic_DNA"/>
</dbReference>